<sequence>MKSQSWIEVLLTLGIFIYLFIYVFTDFISGLNSYTNYLSDISKFQGLYLDSFYFSNNYNENQIYNITGIPFSYSYTPSVIFLSTNYYVCNNCVEIYYNNAGSYINIYESSNSNITSFLSFFIFSNNNINYSLSDGSIYCSNYYNISIYSIYYRSLLFCDLYLYQNGNINISSTYNSIILSNYLSLLDLYNGDRIIGTKRSFGISSNTVSIGYFSYVNNSIEYINLYS</sequence>
<keyword evidence="1" id="KW-0812">Transmembrane</keyword>
<feature type="transmembrane region" description="Helical" evidence="1">
    <location>
        <begin position="6"/>
        <end position="24"/>
    </location>
</feature>
<keyword evidence="1" id="KW-0472">Membrane</keyword>
<evidence type="ECO:0000313" key="3">
    <source>
        <dbReference type="Proteomes" id="UP001055553"/>
    </source>
</evidence>
<proteinExistence type="predicted"/>
<keyword evidence="3" id="KW-1185">Reference proteome</keyword>
<dbReference type="AlphaFoldDB" id="A0A915SKE5"/>
<dbReference type="Proteomes" id="UP001055553">
    <property type="component" value="Chromosome"/>
</dbReference>
<evidence type="ECO:0000313" key="2">
    <source>
        <dbReference type="EMBL" id="BBL45593.1"/>
    </source>
</evidence>
<gene>
    <name evidence="2" type="ORF">MJ1_0432</name>
</gene>
<keyword evidence="1" id="KW-1133">Transmembrane helix</keyword>
<evidence type="ECO:0000256" key="1">
    <source>
        <dbReference type="SAM" id="Phobius"/>
    </source>
</evidence>
<name>A0A915SKE5_9ARCH</name>
<accession>A0A915SKE5</accession>
<reference evidence="3" key="1">
    <citation type="journal article" date="2022" name="Int. J. Syst. Evol. Microbiol.">
        <title>Nanobdella aerobiophila gen. nov., sp. nov., a thermoacidophilic, obligate ectosymbiotic archaeon, and proposal of Nanobdellaceae fam. nov., Nanobdellales ord. nov. and Nanobdellia class. nov.</title>
        <authorList>
            <person name="Kato S."/>
            <person name="Ogasawara A."/>
            <person name="Itoh T."/>
            <person name="Sakai H.D."/>
            <person name="Shimizu M."/>
            <person name="Yuki M."/>
            <person name="Kaneko M."/>
            <person name="Takashina T."/>
            <person name="Ohkuma M."/>
        </authorList>
    </citation>
    <scope>NUCLEOTIDE SEQUENCE [LARGE SCALE GENOMIC DNA]</scope>
    <source>
        <strain evidence="3">MJ1</strain>
    </source>
</reference>
<dbReference type="EMBL" id="AP019769">
    <property type="protein sequence ID" value="BBL45593.1"/>
    <property type="molecule type" value="Genomic_DNA"/>
</dbReference>
<protein>
    <submittedName>
        <fullName evidence="2">Uncharacterized protein</fullName>
    </submittedName>
</protein>
<dbReference type="KEGG" id="naer:MJ1_0432"/>
<dbReference type="RefSeq" id="WP_258392910.1">
    <property type="nucleotide sequence ID" value="NZ_AP019769.1"/>
</dbReference>
<dbReference type="GeneID" id="74568378"/>
<organism evidence="2 3">
    <name type="scientific">Nanobdella aerobiophila</name>
    <dbReference type="NCBI Taxonomy" id="2586965"/>
    <lineage>
        <taxon>Archaea</taxon>
        <taxon>Nanobdellota</taxon>
        <taxon>Nanobdellia</taxon>
        <taxon>Nanobdellales</taxon>
        <taxon>Nanobdellaceae</taxon>
        <taxon>Nanobdella</taxon>
    </lineage>
</organism>